<evidence type="ECO:0000313" key="3">
    <source>
        <dbReference type="EMBL" id="QIW94537.1"/>
    </source>
</evidence>
<feature type="compositionally biased region" description="Basic and acidic residues" evidence="1">
    <location>
        <begin position="16"/>
        <end position="26"/>
    </location>
</feature>
<sequence length="511" mass="56194">MGRATACSTAQPNHTRRAERAARAKDTINRTIPEILRSSPRARHGIHKAERIVEPASTSNPARSTSTHIKIRLMCSDTLSAAARLSERPFAAKRSQPSSRPQQHPNVAILNFASPLRPGGGFLDGANSQEEFLCARTSLYPSLWDSFYRLPEVGGIYTPDVLVFKDSTPEANDINKRDRFFVDAISAGMIRFPDARGHSNVGCSCGVSYCDEDRELVTNKMKAVMRIAESKGNKKLVLGAWGCGAYGNPVAEVAKIWRKVIVGSSRQRKPNAESWQGIEEIVFAVPDRNMLREFERAFSDVLATDPMSSPSERLEVQTEQAGDETDELISQIAALESQLDGATNIRAKTRIREVLAGLNKELTRGLANKAAQDDDLTLQEDEEVDDFVLSGFPSSDTEGNRYNFDEDDIASDSSEGNHSEVYEFRSKHIDSAEEQDLTNSPKFDAQTGWFNGSMDELTRMLKLNSNSGSHGGSMGSPADDEPAHDFDEVAIHDYLSKYGGTDALSEPPSVK</sequence>
<dbReference type="SUPFAM" id="SSF52949">
    <property type="entry name" value="Macro domain-like"/>
    <property type="match status" value="1"/>
</dbReference>
<dbReference type="Gene3D" id="3.40.220.10">
    <property type="entry name" value="Leucine Aminopeptidase, subunit E, domain 1"/>
    <property type="match status" value="1"/>
</dbReference>
<dbReference type="EMBL" id="CP051139">
    <property type="protein sequence ID" value="QIW94537.1"/>
    <property type="molecule type" value="Genomic_DNA"/>
</dbReference>
<dbReference type="AlphaFoldDB" id="A0A6H0XIR6"/>
<evidence type="ECO:0000256" key="1">
    <source>
        <dbReference type="SAM" id="MobiDB-lite"/>
    </source>
</evidence>
<dbReference type="NCBIfam" id="TIGR02452">
    <property type="entry name" value="TIGR02452 family protein"/>
    <property type="match status" value="1"/>
</dbReference>
<dbReference type="OrthoDB" id="9985428at2759"/>
<dbReference type="Proteomes" id="UP000503462">
    <property type="component" value="Chromosome 1"/>
</dbReference>
<feature type="region of interest" description="Disordered" evidence="1">
    <location>
        <begin position="391"/>
        <end position="419"/>
    </location>
</feature>
<dbReference type="PANTHER" id="PTHR35596">
    <property type="entry name" value="DUF2263 DOMAIN-CONTAINING PROTEIN"/>
    <property type="match status" value="1"/>
</dbReference>
<name>A0A6H0XIR6_9PEZI</name>
<feature type="region of interest" description="Disordered" evidence="1">
    <location>
        <begin position="462"/>
        <end position="487"/>
    </location>
</feature>
<accession>A0A6H0XIR6</accession>
<feature type="compositionally biased region" description="Polar residues" evidence="1">
    <location>
        <begin position="1"/>
        <end position="13"/>
    </location>
</feature>
<evidence type="ECO:0000259" key="2">
    <source>
        <dbReference type="Pfam" id="PF10021"/>
    </source>
</evidence>
<dbReference type="PANTHER" id="PTHR35596:SF1">
    <property type="entry name" value="MICROBIAL-TYPE PARG CATALYTIC DOMAIN-CONTAINING PROTEIN"/>
    <property type="match status" value="1"/>
</dbReference>
<gene>
    <name evidence="3" type="ORF">AMS68_000055</name>
</gene>
<reference evidence="3 4" key="1">
    <citation type="journal article" date="2016" name="Sci. Rep.">
        <title>Peltaster fructicola genome reveals evolution from an invasive phytopathogen to an ectophytic parasite.</title>
        <authorList>
            <person name="Xu C."/>
            <person name="Chen H."/>
            <person name="Gleason M.L."/>
            <person name="Xu J.R."/>
            <person name="Liu H."/>
            <person name="Zhang R."/>
            <person name="Sun G."/>
        </authorList>
    </citation>
    <scope>NUCLEOTIDE SEQUENCE [LARGE SCALE GENOMIC DNA]</scope>
    <source>
        <strain evidence="3 4">LNHT1506</strain>
    </source>
</reference>
<feature type="region of interest" description="Disordered" evidence="1">
    <location>
        <begin position="1"/>
        <end position="26"/>
    </location>
</feature>
<evidence type="ECO:0000313" key="4">
    <source>
        <dbReference type="Proteomes" id="UP000503462"/>
    </source>
</evidence>
<protein>
    <recommendedName>
        <fullName evidence="2">Microbial-type PARG catalytic domain-containing protein</fullName>
    </recommendedName>
</protein>
<dbReference type="InterPro" id="IPR019261">
    <property type="entry name" value="PARG_cat_microbial"/>
</dbReference>
<feature type="domain" description="Microbial-type PARG catalytic" evidence="2">
    <location>
        <begin position="50"/>
        <end position="166"/>
    </location>
</feature>
<organism evidence="3 4">
    <name type="scientific">Peltaster fructicola</name>
    <dbReference type="NCBI Taxonomy" id="286661"/>
    <lineage>
        <taxon>Eukaryota</taxon>
        <taxon>Fungi</taxon>
        <taxon>Dikarya</taxon>
        <taxon>Ascomycota</taxon>
        <taxon>Pezizomycotina</taxon>
        <taxon>Dothideomycetes</taxon>
        <taxon>Dothideomycetes incertae sedis</taxon>
        <taxon>Peltaster</taxon>
    </lineage>
</organism>
<dbReference type="Pfam" id="PF10021">
    <property type="entry name" value="PARG_cat_microb"/>
    <property type="match status" value="1"/>
</dbReference>
<dbReference type="InterPro" id="IPR043472">
    <property type="entry name" value="Macro_dom-like"/>
</dbReference>
<proteinExistence type="predicted"/>
<dbReference type="InterPro" id="IPR012664">
    <property type="entry name" value="CHP02452"/>
</dbReference>
<keyword evidence="4" id="KW-1185">Reference proteome</keyword>